<dbReference type="Gene3D" id="3.20.20.10">
    <property type="entry name" value="Alanine racemase"/>
    <property type="match status" value="1"/>
</dbReference>
<dbReference type="NCBIfam" id="TIGR00492">
    <property type="entry name" value="alr"/>
    <property type="match status" value="1"/>
</dbReference>
<dbReference type="Proteomes" id="UP001499951">
    <property type="component" value="Unassembled WGS sequence"/>
</dbReference>
<dbReference type="PANTHER" id="PTHR30511">
    <property type="entry name" value="ALANINE RACEMASE"/>
    <property type="match status" value="1"/>
</dbReference>
<feature type="binding site" evidence="7">
    <location>
        <position position="314"/>
    </location>
    <ligand>
        <name>substrate</name>
    </ligand>
</feature>
<feature type="modified residue" description="N6-(pyridoxal phosphate)lysine" evidence="7">
    <location>
        <position position="45"/>
    </location>
</feature>
<evidence type="ECO:0000256" key="5">
    <source>
        <dbReference type="ARBA" id="ARBA00022898"/>
    </source>
</evidence>
<dbReference type="InterPro" id="IPR009006">
    <property type="entry name" value="Ala_racemase/Decarboxylase_C"/>
</dbReference>
<feature type="domain" description="Alanine racemase C-terminal" evidence="8">
    <location>
        <begin position="245"/>
        <end position="370"/>
    </location>
</feature>
<evidence type="ECO:0000256" key="7">
    <source>
        <dbReference type="HAMAP-Rule" id="MF_01201"/>
    </source>
</evidence>
<keyword evidence="10" id="KW-1185">Reference proteome</keyword>
<protein>
    <recommendedName>
        <fullName evidence="4 7">Alanine racemase</fullName>
        <ecNumber evidence="4 7">5.1.1.1</ecNumber>
    </recommendedName>
</protein>
<evidence type="ECO:0000313" key="10">
    <source>
        <dbReference type="Proteomes" id="UP001499951"/>
    </source>
</evidence>
<comment type="cofactor">
    <cofactor evidence="2 7">
        <name>pyridoxal 5'-phosphate</name>
        <dbReference type="ChEBI" id="CHEBI:597326"/>
    </cofactor>
</comment>
<evidence type="ECO:0000256" key="6">
    <source>
        <dbReference type="ARBA" id="ARBA00023235"/>
    </source>
</evidence>
<evidence type="ECO:0000256" key="4">
    <source>
        <dbReference type="ARBA" id="ARBA00013089"/>
    </source>
</evidence>
<evidence type="ECO:0000256" key="3">
    <source>
        <dbReference type="ARBA" id="ARBA00007880"/>
    </source>
</evidence>
<sequence length="373" mass="39618">MDRADDEIITDFEAANLTVRTHAVAANFRTAQRLASPSLVAGVVKADAYGLGLTPVAKALVDAGCDTFFVARLDEGIALRMLARRARIFVLDGAQPDMVPGLISHNLTPVLNSLAEIAAWSAAARATKTQLDAAVHIDTGMNRLGLAASELNALAAEPARMLSGLRVVLWMSHLACSDEPDNKMNAMQLERFKTALAMLPEAPASLSASGGILLGKDYLFDMVRPGLALYGGAPHPGYANPFQPAVRLTTKIMQVRHAPKGETVGYSATYRLKRPSVLATAALGYADGIFRTLSNSGSVGINGIKAPVVGRVSMDLLTFDVTDVPGTITAGQDVELIGDTVSLEDIATAADTITYEILTSLSRRARRQYEETP</sequence>
<dbReference type="Gene3D" id="2.40.37.10">
    <property type="entry name" value="Lyase, Ornithine Decarboxylase, Chain A, domain 1"/>
    <property type="match status" value="1"/>
</dbReference>
<proteinExistence type="inferred from homology"/>
<dbReference type="PROSITE" id="PS00395">
    <property type="entry name" value="ALANINE_RACEMASE"/>
    <property type="match status" value="1"/>
</dbReference>
<keyword evidence="6 7" id="KW-0413">Isomerase</keyword>
<organism evidence="9 10">
    <name type="scientific">Rhizomicrobium electricum</name>
    <dbReference type="NCBI Taxonomy" id="480070"/>
    <lineage>
        <taxon>Bacteria</taxon>
        <taxon>Pseudomonadati</taxon>
        <taxon>Pseudomonadota</taxon>
        <taxon>Alphaproteobacteria</taxon>
        <taxon>Micropepsales</taxon>
        <taxon>Micropepsaceae</taxon>
        <taxon>Rhizomicrobium</taxon>
    </lineage>
</organism>
<accession>A0ABP3QGT3</accession>
<dbReference type="InterPro" id="IPR001608">
    <property type="entry name" value="Ala_racemase_N"/>
</dbReference>
<dbReference type="SMART" id="SM01005">
    <property type="entry name" value="Ala_racemase_C"/>
    <property type="match status" value="1"/>
</dbReference>
<comment type="pathway">
    <text evidence="7">Amino-acid biosynthesis; D-alanine biosynthesis; D-alanine from L-alanine: step 1/1.</text>
</comment>
<dbReference type="SUPFAM" id="SSF51419">
    <property type="entry name" value="PLP-binding barrel"/>
    <property type="match status" value="1"/>
</dbReference>
<comment type="similarity">
    <text evidence="3 7">Belongs to the alanine racemase family.</text>
</comment>
<dbReference type="PANTHER" id="PTHR30511:SF0">
    <property type="entry name" value="ALANINE RACEMASE, CATABOLIC-RELATED"/>
    <property type="match status" value="1"/>
</dbReference>
<comment type="caution">
    <text evidence="9">The sequence shown here is derived from an EMBL/GenBank/DDBJ whole genome shotgun (WGS) entry which is preliminary data.</text>
</comment>
<dbReference type="InterPro" id="IPR029066">
    <property type="entry name" value="PLP-binding_barrel"/>
</dbReference>
<comment type="function">
    <text evidence="7">Catalyzes the interconversion of L-alanine and D-alanine. May also act on other amino acids.</text>
</comment>
<name>A0ABP3QGT3_9PROT</name>
<dbReference type="InterPro" id="IPR020622">
    <property type="entry name" value="Ala_racemase_pyridoxalP-BS"/>
</dbReference>
<dbReference type="PRINTS" id="PR00992">
    <property type="entry name" value="ALARACEMASE"/>
</dbReference>
<dbReference type="InterPro" id="IPR011079">
    <property type="entry name" value="Ala_racemase_C"/>
</dbReference>
<dbReference type="RefSeq" id="WP_166937512.1">
    <property type="nucleotide sequence ID" value="NZ_BAAADD010000015.1"/>
</dbReference>
<keyword evidence="5 7" id="KW-0663">Pyridoxal phosphate</keyword>
<dbReference type="CDD" id="cd00430">
    <property type="entry name" value="PLPDE_III_AR"/>
    <property type="match status" value="1"/>
</dbReference>
<evidence type="ECO:0000256" key="2">
    <source>
        <dbReference type="ARBA" id="ARBA00001933"/>
    </source>
</evidence>
<dbReference type="Pfam" id="PF01168">
    <property type="entry name" value="Ala_racemase_N"/>
    <property type="match status" value="1"/>
</dbReference>
<dbReference type="EMBL" id="BAAADD010000015">
    <property type="protein sequence ID" value="GAA0588581.1"/>
    <property type="molecule type" value="Genomic_DNA"/>
</dbReference>
<dbReference type="InterPro" id="IPR000821">
    <property type="entry name" value="Ala_racemase"/>
</dbReference>
<dbReference type="EC" id="5.1.1.1" evidence="4 7"/>
<feature type="active site" description="Proton acceptor; specific for D-alanine" evidence="7">
    <location>
        <position position="45"/>
    </location>
</feature>
<gene>
    <name evidence="9" type="primary">alr</name>
    <name evidence="9" type="ORF">GCM10008942_41930</name>
</gene>
<dbReference type="SUPFAM" id="SSF50621">
    <property type="entry name" value="Alanine racemase C-terminal domain-like"/>
    <property type="match status" value="1"/>
</dbReference>
<dbReference type="HAMAP" id="MF_01201">
    <property type="entry name" value="Ala_racemase"/>
    <property type="match status" value="1"/>
</dbReference>
<evidence type="ECO:0000313" key="9">
    <source>
        <dbReference type="EMBL" id="GAA0588581.1"/>
    </source>
</evidence>
<evidence type="ECO:0000256" key="1">
    <source>
        <dbReference type="ARBA" id="ARBA00000316"/>
    </source>
</evidence>
<reference evidence="10" key="1">
    <citation type="journal article" date="2019" name="Int. J. Syst. Evol. Microbiol.">
        <title>The Global Catalogue of Microorganisms (GCM) 10K type strain sequencing project: providing services to taxonomists for standard genome sequencing and annotation.</title>
        <authorList>
            <consortium name="The Broad Institute Genomics Platform"/>
            <consortium name="The Broad Institute Genome Sequencing Center for Infectious Disease"/>
            <person name="Wu L."/>
            <person name="Ma J."/>
        </authorList>
    </citation>
    <scope>NUCLEOTIDE SEQUENCE [LARGE SCALE GENOMIC DNA]</scope>
    <source>
        <strain evidence="10">JCM 15089</strain>
    </source>
</reference>
<feature type="active site" description="Proton acceptor; specific for L-alanine" evidence="7">
    <location>
        <position position="266"/>
    </location>
</feature>
<comment type="catalytic activity">
    <reaction evidence="1 7">
        <text>L-alanine = D-alanine</text>
        <dbReference type="Rhea" id="RHEA:20249"/>
        <dbReference type="ChEBI" id="CHEBI:57416"/>
        <dbReference type="ChEBI" id="CHEBI:57972"/>
        <dbReference type="EC" id="5.1.1.1"/>
    </reaction>
</comment>
<feature type="binding site" evidence="7">
    <location>
        <position position="143"/>
    </location>
    <ligand>
        <name>substrate</name>
    </ligand>
</feature>
<evidence type="ECO:0000259" key="8">
    <source>
        <dbReference type="SMART" id="SM01005"/>
    </source>
</evidence>
<dbReference type="Pfam" id="PF00842">
    <property type="entry name" value="Ala_racemase_C"/>
    <property type="match status" value="1"/>
</dbReference>